<organism evidence="2 3">
    <name type="scientific">Mycena chlorophos</name>
    <name type="common">Agaric fungus</name>
    <name type="synonym">Agaricus chlorophos</name>
    <dbReference type="NCBI Taxonomy" id="658473"/>
    <lineage>
        <taxon>Eukaryota</taxon>
        <taxon>Fungi</taxon>
        <taxon>Dikarya</taxon>
        <taxon>Basidiomycota</taxon>
        <taxon>Agaricomycotina</taxon>
        <taxon>Agaricomycetes</taxon>
        <taxon>Agaricomycetidae</taxon>
        <taxon>Agaricales</taxon>
        <taxon>Marasmiineae</taxon>
        <taxon>Mycenaceae</taxon>
        <taxon>Mycena</taxon>
    </lineage>
</organism>
<proteinExistence type="predicted"/>
<feature type="compositionally biased region" description="Polar residues" evidence="1">
    <location>
        <begin position="45"/>
        <end position="68"/>
    </location>
</feature>
<name>A0ABQ0L932_MYCCL</name>
<evidence type="ECO:0000313" key="2">
    <source>
        <dbReference type="EMBL" id="GAT47675.1"/>
    </source>
</evidence>
<feature type="region of interest" description="Disordered" evidence="1">
    <location>
        <begin position="42"/>
        <end position="70"/>
    </location>
</feature>
<dbReference type="EMBL" id="DF843875">
    <property type="protein sequence ID" value="GAT47675.1"/>
    <property type="molecule type" value="Genomic_DNA"/>
</dbReference>
<dbReference type="Proteomes" id="UP000815677">
    <property type="component" value="Unassembled WGS sequence"/>
</dbReference>
<gene>
    <name evidence="2" type="ORF">MCHLO_05128</name>
</gene>
<evidence type="ECO:0000256" key="1">
    <source>
        <dbReference type="SAM" id="MobiDB-lite"/>
    </source>
</evidence>
<sequence length="200" mass="21352">MLHALLVSDGADSFQTISISSNPRADTNSHPQIPARALQIHDPRPSTQNASSNPTLGVASSSSQTNKPPSKLRFKSSLAVLFPLAPASKLVTPIPVVVKLTPKNQAAAFTQTTRQAHARRRRRRQARAKQPTSSLQKQVGALKWRETGFNTLKSHRLGRKQNEGNGSAQLGGIGLQDGAGMWFRSRSCGTGGADVDVASA</sequence>
<keyword evidence="3" id="KW-1185">Reference proteome</keyword>
<accession>A0ABQ0L932</accession>
<reference evidence="2" key="1">
    <citation type="submission" date="2014-09" db="EMBL/GenBank/DDBJ databases">
        <title>Genome sequence of the luminous mushroom Mycena chlorophos for searching fungal bioluminescence genes.</title>
        <authorList>
            <person name="Tanaka Y."/>
            <person name="Kasuga D."/>
            <person name="Oba Y."/>
            <person name="Hase S."/>
            <person name="Sato K."/>
            <person name="Oba Y."/>
            <person name="Sakakibara Y."/>
        </authorList>
    </citation>
    <scope>NUCLEOTIDE SEQUENCE</scope>
</reference>
<evidence type="ECO:0000313" key="3">
    <source>
        <dbReference type="Proteomes" id="UP000815677"/>
    </source>
</evidence>
<protein>
    <submittedName>
        <fullName evidence="2">Uncharacterized protein</fullName>
    </submittedName>
</protein>